<dbReference type="Proteomes" id="UP000232673">
    <property type="component" value="Unassembled WGS sequence"/>
</dbReference>
<reference evidence="1 2" key="1">
    <citation type="submission" date="2015-10" db="EMBL/GenBank/DDBJ databases">
        <title>Draft genome sequence of Salegentibacter salinarum KCTC 12975.</title>
        <authorList>
            <person name="Lin W."/>
            <person name="Zheng Q."/>
        </authorList>
    </citation>
    <scope>NUCLEOTIDE SEQUENCE [LARGE SCALE GENOMIC DNA]</scope>
    <source>
        <strain evidence="1 2">KCTC 12975</strain>
    </source>
</reference>
<protein>
    <submittedName>
        <fullName evidence="1">Uncharacterized protein</fullName>
    </submittedName>
</protein>
<evidence type="ECO:0000313" key="1">
    <source>
        <dbReference type="EMBL" id="PKD19069.1"/>
    </source>
</evidence>
<organism evidence="1 2">
    <name type="scientific">Salegentibacter salinarum</name>
    <dbReference type="NCBI Taxonomy" id="447422"/>
    <lineage>
        <taxon>Bacteria</taxon>
        <taxon>Pseudomonadati</taxon>
        <taxon>Bacteroidota</taxon>
        <taxon>Flavobacteriia</taxon>
        <taxon>Flavobacteriales</taxon>
        <taxon>Flavobacteriaceae</taxon>
        <taxon>Salegentibacter</taxon>
    </lineage>
</organism>
<name>A0A2N0TWG5_9FLAO</name>
<dbReference type="STRING" id="447422.SAMN05660903_03496"/>
<comment type="caution">
    <text evidence="1">The sequence shown here is derived from an EMBL/GenBank/DDBJ whole genome shotgun (WGS) entry which is preliminary data.</text>
</comment>
<sequence>MVRATRNLKQGSGLVKESLESNKMKLVWSGLKEVSNTLHFATRTDLKYKKEIELIKQIFIMKMGPKNGGCKINSV</sequence>
<keyword evidence="2" id="KW-1185">Reference proteome</keyword>
<proteinExistence type="predicted"/>
<dbReference type="EMBL" id="LKTS01000017">
    <property type="protein sequence ID" value="PKD19069.1"/>
    <property type="molecule type" value="Genomic_DNA"/>
</dbReference>
<dbReference type="AlphaFoldDB" id="A0A2N0TWG5"/>
<gene>
    <name evidence="1" type="ORF">APR41_16780</name>
</gene>
<accession>A0A2N0TWG5</accession>
<evidence type="ECO:0000313" key="2">
    <source>
        <dbReference type="Proteomes" id="UP000232673"/>
    </source>
</evidence>